<dbReference type="RefSeq" id="WP_106685194.1">
    <property type="nucleotide sequence ID" value="NZ_CP027667.1"/>
</dbReference>
<evidence type="ECO:0000313" key="3">
    <source>
        <dbReference type="Proteomes" id="UP000237925"/>
    </source>
</evidence>
<dbReference type="EMBL" id="CP027667">
    <property type="protein sequence ID" value="AVO50801.1"/>
    <property type="molecule type" value="Genomic_DNA"/>
</dbReference>
<evidence type="ECO:0000313" key="2">
    <source>
        <dbReference type="EMBL" id="AVO50801.1"/>
    </source>
</evidence>
<proteinExistence type="predicted"/>
<name>A0A2R3QG92_9BURK</name>
<gene>
    <name evidence="2" type="ORF">C6568_17400</name>
</gene>
<keyword evidence="1" id="KW-0732">Signal</keyword>
<dbReference type="AlphaFoldDB" id="A0A2R3QG92"/>
<reference evidence="2 3" key="1">
    <citation type="submission" date="2018-03" db="EMBL/GenBank/DDBJ databases">
        <title>Genome sequencing of Melaminivora sp.</title>
        <authorList>
            <person name="Kim S.-J."/>
            <person name="Heo J."/>
            <person name="Ahn J.-H."/>
            <person name="Kwon S.-W."/>
        </authorList>
    </citation>
    <scope>NUCLEOTIDE SEQUENCE [LARGE SCALE GENOMIC DNA]</scope>
    <source>
        <strain evidence="2 3">SC2-9</strain>
    </source>
</reference>
<evidence type="ECO:0000256" key="1">
    <source>
        <dbReference type="SAM" id="SignalP"/>
    </source>
</evidence>
<feature type="chain" id="PRO_5015343418" evidence="1">
    <location>
        <begin position="33"/>
        <end position="99"/>
    </location>
</feature>
<dbReference type="KEGG" id="mela:C6568_17400"/>
<feature type="signal peptide" evidence="1">
    <location>
        <begin position="1"/>
        <end position="32"/>
    </location>
</feature>
<organism evidence="2 3">
    <name type="scientific">Melaminivora suipulveris</name>
    <dbReference type="NCBI Taxonomy" id="2109913"/>
    <lineage>
        <taxon>Bacteria</taxon>
        <taxon>Pseudomonadati</taxon>
        <taxon>Pseudomonadota</taxon>
        <taxon>Betaproteobacteria</taxon>
        <taxon>Burkholderiales</taxon>
        <taxon>Comamonadaceae</taxon>
        <taxon>Melaminivora</taxon>
    </lineage>
</organism>
<keyword evidence="3" id="KW-1185">Reference proteome</keyword>
<accession>A0A2R3QG92</accession>
<sequence>MRAAVQQTLARVLSLPVILIPLALALPTGAHATANCAAIADADQAAYCRALQQRSPARCVEIRDYGLRQQCRAQLGDGSAACSTIADADKREACKALAR</sequence>
<dbReference type="Proteomes" id="UP000237925">
    <property type="component" value="Chromosome"/>
</dbReference>
<protein>
    <submittedName>
        <fullName evidence="2">Uncharacterized protein</fullName>
    </submittedName>
</protein>